<reference evidence="2" key="1">
    <citation type="submission" date="2017-11" db="EMBL/GenBank/DDBJ databases">
        <authorList>
            <person name="Chan K.G."/>
            <person name="Lee L.S."/>
        </authorList>
    </citation>
    <scope>NUCLEOTIDE SEQUENCE [LARGE SCALE GENOMIC DNA]</scope>
    <source>
        <strain evidence="2">DSM 100970</strain>
    </source>
</reference>
<accession>A0A2I7N9B5</accession>
<organism evidence="1 2">
    <name type="scientific">Aquella oligotrophica</name>
    <dbReference type="NCBI Taxonomy" id="2067065"/>
    <lineage>
        <taxon>Bacteria</taxon>
        <taxon>Pseudomonadati</taxon>
        <taxon>Pseudomonadota</taxon>
        <taxon>Betaproteobacteria</taxon>
        <taxon>Neisseriales</taxon>
        <taxon>Neisseriaceae</taxon>
        <taxon>Aquella</taxon>
    </lineage>
</organism>
<keyword evidence="2" id="KW-1185">Reference proteome</keyword>
<sequence>MTFKIAGSLVFELKRQNTNNLDSIILTERNMTMPLFMTKITNINTNNEGLLQAEFDIKQQNMIMDTGHYCLNLIPDGSTYRKISLLRETSHNFEQVLDVPVHSIIENNEDKIIIGFIVNKYNQPINRIQH</sequence>
<evidence type="ECO:0000313" key="1">
    <source>
        <dbReference type="EMBL" id="AUR53046.1"/>
    </source>
</evidence>
<dbReference type="EMBL" id="CP024847">
    <property type="protein sequence ID" value="AUR53046.1"/>
    <property type="molecule type" value="Genomic_DNA"/>
</dbReference>
<evidence type="ECO:0000313" key="2">
    <source>
        <dbReference type="Proteomes" id="UP000236655"/>
    </source>
</evidence>
<dbReference type="AlphaFoldDB" id="A0A2I7N9B5"/>
<protein>
    <submittedName>
        <fullName evidence="1">Uncharacterized protein</fullName>
    </submittedName>
</protein>
<proteinExistence type="predicted"/>
<gene>
    <name evidence="1" type="ORF">CUN60_12345</name>
</gene>
<dbReference type="KEGG" id="nba:CUN60_12345"/>
<dbReference type="RefSeq" id="WP_102952332.1">
    <property type="nucleotide sequence ID" value="NZ_CP024847.1"/>
</dbReference>
<dbReference type="Proteomes" id="UP000236655">
    <property type="component" value="Chromosome"/>
</dbReference>
<name>A0A2I7N9B5_9NEIS</name>